<evidence type="ECO:0000313" key="3">
    <source>
        <dbReference type="Proteomes" id="UP001352223"/>
    </source>
</evidence>
<dbReference type="Pfam" id="PF04149">
    <property type="entry name" value="DUF397"/>
    <property type="match status" value="1"/>
</dbReference>
<evidence type="ECO:0000259" key="1">
    <source>
        <dbReference type="Pfam" id="PF04149"/>
    </source>
</evidence>
<dbReference type="Proteomes" id="UP001352223">
    <property type="component" value="Unassembled WGS sequence"/>
</dbReference>
<dbReference type="InterPro" id="IPR007278">
    <property type="entry name" value="DUF397"/>
</dbReference>
<feature type="domain" description="DUF397" evidence="1">
    <location>
        <begin position="14"/>
        <end position="64"/>
    </location>
</feature>
<sequence length="69" mass="7112">MNEISALNQPMASGWFKSSYSAADNECVEVAVLGPGVGVRDSKDSDTGVLVVSARCFSAFINGLTAQAA</sequence>
<keyword evidence="3" id="KW-1185">Reference proteome</keyword>
<dbReference type="EMBL" id="JAOZYB010000365">
    <property type="protein sequence ID" value="MEB3966625.1"/>
    <property type="molecule type" value="Genomic_DNA"/>
</dbReference>
<dbReference type="RefSeq" id="WP_324776085.1">
    <property type="nucleotide sequence ID" value="NZ_BAAATS010000030.1"/>
</dbReference>
<gene>
    <name evidence="2" type="ORF">OKJ48_41315</name>
</gene>
<comment type="caution">
    <text evidence="2">The sequence shown here is derived from an EMBL/GenBank/DDBJ whole genome shotgun (WGS) entry which is preliminary data.</text>
</comment>
<reference evidence="2 3" key="1">
    <citation type="submission" date="2022-10" db="EMBL/GenBank/DDBJ databases">
        <authorList>
            <person name="Xie J."/>
            <person name="Shen N."/>
        </authorList>
    </citation>
    <scope>NUCLEOTIDE SEQUENCE [LARGE SCALE GENOMIC DNA]</scope>
    <source>
        <strain evidence="2 3">DSM 41681</strain>
    </source>
</reference>
<evidence type="ECO:0000313" key="2">
    <source>
        <dbReference type="EMBL" id="MEB3966625.1"/>
    </source>
</evidence>
<protein>
    <submittedName>
        <fullName evidence="2">DUF397 domain-containing protein</fullName>
    </submittedName>
</protein>
<proteinExistence type="predicted"/>
<name>A0ABU6CPF7_9ACTN</name>
<organism evidence="2 3">
    <name type="scientific">Streptomyces kunmingensis</name>
    <dbReference type="NCBI Taxonomy" id="68225"/>
    <lineage>
        <taxon>Bacteria</taxon>
        <taxon>Bacillati</taxon>
        <taxon>Actinomycetota</taxon>
        <taxon>Actinomycetes</taxon>
        <taxon>Kitasatosporales</taxon>
        <taxon>Streptomycetaceae</taxon>
        <taxon>Streptomyces</taxon>
    </lineage>
</organism>
<accession>A0ABU6CPF7</accession>